<feature type="region of interest" description="Disordered" evidence="1">
    <location>
        <begin position="203"/>
        <end position="226"/>
    </location>
</feature>
<name>U9ST45_RHIID</name>
<dbReference type="HOGENOM" id="CLU_990936_0_0_1"/>
<feature type="compositionally biased region" description="Basic and acidic residues" evidence="1">
    <location>
        <begin position="264"/>
        <end position="281"/>
    </location>
</feature>
<evidence type="ECO:0000313" key="3">
    <source>
        <dbReference type="EMBL" id="ERZ98286.1"/>
    </source>
</evidence>
<feature type="chain" id="PRO_5004688881" evidence="2">
    <location>
        <begin position="23"/>
        <end position="281"/>
    </location>
</feature>
<sequence length="281" mass="31495">MKISYTLILAINLALFTASSVATPIGNIGNGVIISPPPPPDGPKIGPKGLKVRDFDGPKVPKGKDFDGPKGPGPKDDGISCTSKNPLITESALKENSEEERELRKNVKQVMESLMPSSKNIELHWKCKELSRAGIKTSKNSDIVNRDRCLDNGIFLLEASVNWTEYNKWVEAGRPYEEHDEILMNLEVEMDLLKQDQLVRTKRHVKGRREYGNGNSNHRNSETQIEKPGRQALILLSQQEPKPSHKKGEYRNQAYGSNNVPAEINRKHESYDPRSTESQDS</sequence>
<evidence type="ECO:0000256" key="1">
    <source>
        <dbReference type="SAM" id="MobiDB-lite"/>
    </source>
</evidence>
<dbReference type="AlphaFoldDB" id="U9ST45"/>
<protein>
    <submittedName>
        <fullName evidence="3">Uncharacterized protein</fullName>
    </submittedName>
</protein>
<dbReference type="VEuPathDB" id="FungiDB:RhiirFUN_021378"/>
<proteinExistence type="predicted"/>
<feature type="region of interest" description="Disordered" evidence="1">
    <location>
        <begin position="31"/>
        <end position="85"/>
    </location>
</feature>
<accession>U9ST45</accession>
<reference evidence="3" key="1">
    <citation type="submission" date="2013-07" db="EMBL/GenBank/DDBJ databases">
        <title>The genome of an arbuscular mycorrhizal fungus provides insights into the evolution of the oldest plant symbiosis.</title>
        <authorList>
            <consortium name="DOE Joint Genome Institute"/>
            <person name="Tisserant E."/>
            <person name="Malbreil M."/>
            <person name="Kuo A."/>
            <person name="Kohler A."/>
            <person name="Symeonidi A."/>
            <person name="Balestrini R."/>
            <person name="Charron P."/>
            <person name="Duensing N."/>
            <person name="Frei-dit-Frey N."/>
            <person name="Gianinazzi-Pearson V."/>
            <person name="Gilbert B."/>
            <person name="Handa Y."/>
            <person name="Hijri M."/>
            <person name="Kaul R."/>
            <person name="Kawaguchi M."/>
            <person name="Krajinski F."/>
            <person name="Lammers P."/>
            <person name="Lapierre D."/>
            <person name="Masclaux F.G."/>
            <person name="Murat C."/>
            <person name="Morin E."/>
            <person name="Ndikumana S."/>
            <person name="Pagni M."/>
            <person name="Petitpierre D."/>
            <person name="Requena N."/>
            <person name="Rosikiewicz P."/>
            <person name="Riley R."/>
            <person name="Saito K."/>
            <person name="San Clemente H."/>
            <person name="Shapiro H."/>
            <person name="van Tuinen D."/>
            <person name="Becard G."/>
            <person name="Bonfante P."/>
            <person name="Paszkowski U."/>
            <person name="Shachar-Hill Y."/>
            <person name="Young J.P."/>
            <person name="Sanders I.R."/>
            <person name="Henrissat B."/>
            <person name="Rensing S.A."/>
            <person name="Grigoriev I.V."/>
            <person name="Corradi N."/>
            <person name="Roux C."/>
            <person name="Martin F."/>
        </authorList>
    </citation>
    <scope>NUCLEOTIDE SEQUENCE</scope>
    <source>
        <strain evidence="3">DAOM 197198</strain>
    </source>
</reference>
<gene>
    <name evidence="3" type="ORF">GLOINDRAFT_10686</name>
</gene>
<keyword evidence="2" id="KW-0732">Signal</keyword>
<evidence type="ECO:0000256" key="2">
    <source>
        <dbReference type="SAM" id="SignalP"/>
    </source>
</evidence>
<feature type="region of interest" description="Disordered" evidence="1">
    <location>
        <begin position="238"/>
        <end position="281"/>
    </location>
</feature>
<feature type="compositionally biased region" description="Basic and acidic residues" evidence="1">
    <location>
        <begin position="51"/>
        <end position="78"/>
    </location>
</feature>
<organism evidence="3">
    <name type="scientific">Rhizophagus irregularis (strain DAOM 181602 / DAOM 197198 / MUCL 43194)</name>
    <name type="common">Arbuscular mycorrhizal fungus</name>
    <name type="synonym">Glomus intraradices</name>
    <dbReference type="NCBI Taxonomy" id="747089"/>
    <lineage>
        <taxon>Eukaryota</taxon>
        <taxon>Fungi</taxon>
        <taxon>Fungi incertae sedis</taxon>
        <taxon>Mucoromycota</taxon>
        <taxon>Glomeromycotina</taxon>
        <taxon>Glomeromycetes</taxon>
        <taxon>Glomerales</taxon>
        <taxon>Glomeraceae</taxon>
        <taxon>Rhizophagus</taxon>
    </lineage>
</organism>
<feature type="signal peptide" evidence="2">
    <location>
        <begin position="1"/>
        <end position="22"/>
    </location>
</feature>
<dbReference type="EMBL" id="KI298892">
    <property type="protein sequence ID" value="ERZ98286.1"/>
    <property type="molecule type" value="Genomic_DNA"/>
</dbReference>